<proteinExistence type="predicted"/>
<name>A0A0F9GVS5_9ZZZZ</name>
<protein>
    <submittedName>
        <fullName evidence="1">Uncharacterized protein</fullName>
    </submittedName>
</protein>
<gene>
    <name evidence="1" type="ORF">LCGC14_2074410</name>
</gene>
<organism evidence="1">
    <name type="scientific">marine sediment metagenome</name>
    <dbReference type="NCBI Taxonomy" id="412755"/>
    <lineage>
        <taxon>unclassified sequences</taxon>
        <taxon>metagenomes</taxon>
        <taxon>ecological metagenomes</taxon>
    </lineage>
</organism>
<accession>A0A0F9GVS5</accession>
<sequence length="70" mass="8281">MTMDTYMKELSSSTCFCGSKKQSMNSFCLKCYFMLSKKLRNELYRPIENGYTEAYEESINHLTERGVKRK</sequence>
<reference evidence="1" key="1">
    <citation type="journal article" date="2015" name="Nature">
        <title>Complex archaea that bridge the gap between prokaryotes and eukaryotes.</title>
        <authorList>
            <person name="Spang A."/>
            <person name="Saw J.H."/>
            <person name="Jorgensen S.L."/>
            <person name="Zaremba-Niedzwiedzka K."/>
            <person name="Martijn J."/>
            <person name="Lind A.E."/>
            <person name="van Eijk R."/>
            <person name="Schleper C."/>
            <person name="Guy L."/>
            <person name="Ettema T.J."/>
        </authorList>
    </citation>
    <scope>NUCLEOTIDE SEQUENCE</scope>
</reference>
<dbReference type="AlphaFoldDB" id="A0A0F9GVS5"/>
<dbReference type="EMBL" id="LAZR01024943">
    <property type="protein sequence ID" value="KKL73490.1"/>
    <property type="molecule type" value="Genomic_DNA"/>
</dbReference>
<evidence type="ECO:0000313" key="1">
    <source>
        <dbReference type="EMBL" id="KKL73490.1"/>
    </source>
</evidence>
<comment type="caution">
    <text evidence="1">The sequence shown here is derived from an EMBL/GenBank/DDBJ whole genome shotgun (WGS) entry which is preliminary data.</text>
</comment>